<evidence type="ECO:0000313" key="2">
    <source>
        <dbReference type="EMBL" id="KRM06956.1"/>
    </source>
</evidence>
<evidence type="ECO:0000256" key="1">
    <source>
        <dbReference type="SAM" id="Coils"/>
    </source>
</evidence>
<feature type="coiled-coil region" evidence="1">
    <location>
        <begin position="114"/>
        <end position="155"/>
    </location>
</feature>
<accession>A0A0R1VYM6</accession>
<proteinExistence type="predicted"/>
<evidence type="ECO:0008006" key="4">
    <source>
        <dbReference type="Google" id="ProtNLM"/>
    </source>
</evidence>
<keyword evidence="3" id="KW-1185">Reference proteome</keyword>
<dbReference type="GeneID" id="98318325"/>
<dbReference type="AlphaFoldDB" id="A0A0R1VYM6"/>
<keyword evidence="1" id="KW-0175">Coiled coil</keyword>
<dbReference type="EMBL" id="AZGB01000009">
    <property type="protein sequence ID" value="KRM06956.1"/>
    <property type="molecule type" value="Genomic_DNA"/>
</dbReference>
<evidence type="ECO:0000313" key="3">
    <source>
        <dbReference type="Proteomes" id="UP000051451"/>
    </source>
</evidence>
<dbReference type="Proteomes" id="UP000051451">
    <property type="component" value="Unassembled WGS sequence"/>
</dbReference>
<dbReference type="PATRIC" id="fig|1423750.3.peg.271"/>
<sequence>MNINNISDLVVAIAAAAVPLVFAYITKFFKDNKQAMSILDAVAPLAKDAVVAAEKLGVDKYVDGAVKKSKAVEYVMNGLNALGFDKADLTVIENAVEKAYAEAKATLESVYPQKTEAEQQADNAKAVADAKAKKLELAKADLETKQKAAADAQKAVEELSK</sequence>
<gene>
    <name evidence="2" type="ORF">FC89_GL000265</name>
</gene>
<dbReference type="InterPro" id="IPR010026">
    <property type="entry name" value="Phage_holin_LL-H"/>
</dbReference>
<reference evidence="2 3" key="1">
    <citation type="journal article" date="2015" name="Genome Announc.">
        <title>Expanding the biotechnology potential of lactobacilli through comparative genomics of 213 strains and associated genera.</title>
        <authorList>
            <person name="Sun Z."/>
            <person name="Harris H.M."/>
            <person name="McCann A."/>
            <person name="Guo C."/>
            <person name="Argimon S."/>
            <person name="Zhang W."/>
            <person name="Yang X."/>
            <person name="Jeffery I.B."/>
            <person name="Cooney J.C."/>
            <person name="Kagawa T.F."/>
            <person name="Liu W."/>
            <person name="Song Y."/>
            <person name="Salvetti E."/>
            <person name="Wrobel A."/>
            <person name="Rasinkangas P."/>
            <person name="Parkhill J."/>
            <person name="Rea M.C."/>
            <person name="O'Sullivan O."/>
            <person name="Ritari J."/>
            <person name="Douillard F.P."/>
            <person name="Paul Ross R."/>
            <person name="Yang R."/>
            <person name="Briner A.E."/>
            <person name="Felis G.E."/>
            <person name="de Vos W.M."/>
            <person name="Barrangou R."/>
            <person name="Klaenhammer T.R."/>
            <person name="Caufield P.W."/>
            <person name="Cui Y."/>
            <person name="Zhang H."/>
            <person name="O'Toole P.W."/>
        </authorList>
    </citation>
    <scope>NUCLEOTIDE SEQUENCE [LARGE SCALE GENOMIC DNA]</scope>
    <source>
        <strain evidence="2 3">DSM 18630</strain>
    </source>
</reference>
<name>A0A0R1VYM6_9LACO</name>
<dbReference type="STRING" id="1423750.FC89_GL000265"/>
<comment type="caution">
    <text evidence="2">The sequence shown here is derived from an EMBL/GenBank/DDBJ whole genome shotgun (WGS) entry which is preliminary data.</text>
</comment>
<dbReference type="NCBIfam" id="TIGR01673">
    <property type="entry name" value="holin_LLH"/>
    <property type="match status" value="1"/>
</dbReference>
<organism evidence="2 3">
    <name type="scientific">Liquorilactobacillus ghanensis DSM 18630</name>
    <dbReference type="NCBI Taxonomy" id="1423750"/>
    <lineage>
        <taxon>Bacteria</taxon>
        <taxon>Bacillati</taxon>
        <taxon>Bacillota</taxon>
        <taxon>Bacilli</taxon>
        <taxon>Lactobacillales</taxon>
        <taxon>Lactobacillaceae</taxon>
        <taxon>Liquorilactobacillus</taxon>
    </lineage>
</organism>
<dbReference type="RefSeq" id="WP_057871066.1">
    <property type="nucleotide sequence ID" value="NZ_AZGB01000009.1"/>
</dbReference>
<protein>
    <recommendedName>
        <fullName evidence="4">Holin</fullName>
    </recommendedName>
</protein>
<dbReference type="OrthoDB" id="2144135at2"/>
<dbReference type="Pfam" id="PF09682">
    <property type="entry name" value="Phage_holin_6_1"/>
    <property type="match status" value="1"/>
</dbReference>